<feature type="signal peptide" evidence="1">
    <location>
        <begin position="1"/>
        <end position="17"/>
    </location>
</feature>
<reference evidence="3 4" key="1">
    <citation type="submission" date="2023-10" db="EMBL/GenBank/DDBJ databases">
        <title>Draft genome sequence of Xylaria bambusicola isolate GMP-LS, the root and basal stem rot pathogen of sugarcane in Indonesia.</title>
        <authorList>
            <person name="Selvaraj P."/>
            <person name="Muralishankar V."/>
            <person name="Muruganantham S."/>
            <person name="Sp S."/>
            <person name="Haryani S."/>
            <person name="Lau K.J.X."/>
            <person name="Naqvi N.I."/>
        </authorList>
    </citation>
    <scope>NUCLEOTIDE SEQUENCE [LARGE SCALE GENOMIC DNA]</scope>
    <source>
        <strain evidence="3">GMP-LS</strain>
    </source>
</reference>
<dbReference type="Gene3D" id="2.60.120.1160">
    <property type="match status" value="1"/>
</dbReference>
<evidence type="ECO:0000259" key="2">
    <source>
        <dbReference type="Pfam" id="PF18271"/>
    </source>
</evidence>
<evidence type="ECO:0000313" key="4">
    <source>
        <dbReference type="Proteomes" id="UP001305414"/>
    </source>
</evidence>
<dbReference type="EMBL" id="JAWHQM010000101">
    <property type="protein sequence ID" value="KAK5637252.1"/>
    <property type="molecule type" value="Genomic_DNA"/>
</dbReference>
<dbReference type="PANTHER" id="PTHR34612:SF6">
    <property type="entry name" value="GLYCOSIDE HYDROLASE 131 CATALYTIC N-TERMINAL DOMAIN-CONTAINING PROTEIN"/>
    <property type="match status" value="1"/>
</dbReference>
<proteinExistence type="predicted"/>
<keyword evidence="1" id="KW-0732">Signal</keyword>
<accession>A0AAN7ZB71</accession>
<feature type="domain" description="Glycoside hydrolase 131 catalytic N-terminal" evidence="2">
    <location>
        <begin position="20"/>
        <end position="251"/>
    </location>
</feature>
<keyword evidence="4" id="KW-1185">Reference proteome</keyword>
<dbReference type="InterPro" id="IPR041524">
    <property type="entry name" value="GH131_N"/>
</dbReference>
<organism evidence="3 4">
    <name type="scientific">Xylaria bambusicola</name>
    <dbReference type="NCBI Taxonomy" id="326684"/>
    <lineage>
        <taxon>Eukaryota</taxon>
        <taxon>Fungi</taxon>
        <taxon>Dikarya</taxon>
        <taxon>Ascomycota</taxon>
        <taxon>Pezizomycotina</taxon>
        <taxon>Sordariomycetes</taxon>
        <taxon>Xylariomycetidae</taxon>
        <taxon>Xylariales</taxon>
        <taxon>Xylariaceae</taxon>
        <taxon>Xylaria</taxon>
    </lineage>
</organism>
<comment type="caution">
    <text evidence="3">The sequence shown here is derived from an EMBL/GenBank/DDBJ whole genome shotgun (WGS) entry which is preliminary data.</text>
</comment>
<protein>
    <recommendedName>
        <fullName evidence="2">Glycoside hydrolase 131 catalytic N-terminal domain-containing protein</fullName>
    </recommendedName>
</protein>
<dbReference type="AlphaFoldDB" id="A0AAN7ZB71"/>
<dbReference type="PANTHER" id="PTHR34612">
    <property type="entry name" value="GH131_N DOMAIN-CONTAINING PROTEIN"/>
    <property type="match status" value="1"/>
</dbReference>
<name>A0AAN7ZB71_9PEZI</name>
<feature type="chain" id="PRO_5043013226" description="Glycoside hydrolase 131 catalytic N-terminal domain-containing protein" evidence="1">
    <location>
        <begin position="18"/>
        <end position="263"/>
    </location>
</feature>
<dbReference type="Pfam" id="PF18271">
    <property type="entry name" value="GH131_N"/>
    <property type="match status" value="1"/>
</dbReference>
<evidence type="ECO:0000256" key="1">
    <source>
        <dbReference type="SAM" id="SignalP"/>
    </source>
</evidence>
<dbReference type="Proteomes" id="UP001305414">
    <property type="component" value="Unassembled WGS sequence"/>
</dbReference>
<sequence>MKFSWLLALASSRLAACGTILWDGRFNDLSSSTDLNKWSWANQVGPYQYYIHGSGQITDYVNLSSDFKNPADTGSRQGVKITLDSTAYWNGQTMRRTELIPQTAAAINKGKVWYHFSMMRSETNTPNTAREHQVNFFESHFTEMKVGWLSGASGIEDPNLKWMANSQVRWQTEFTAGVWHNVAYEIDFSANTAAFWHSTGSDDLKLTVKAVSVSASSNGADWHLGVLELPRNGYPDTDEDLYFSGVYIESGSITTSVAGPGGK</sequence>
<gene>
    <name evidence="3" type="ORF">RRF57_012964</name>
</gene>
<evidence type="ECO:0000313" key="3">
    <source>
        <dbReference type="EMBL" id="KAK5637252.1"/>
    </source>
</evidence>